<evidence type="ECO:0000313" key="7">
    <source>
        <dbReference type="EMBL" id="SDX86583.1"/>
    </source>
</evidence>
<dbReference type="GO" id="GO:0051301">
    <property type="term" value="P:cell division"/>
    <property type="evidence" value="ECO:0007669"/>
    <property type="project" value="InterPro"/>
</dbReference>
<evidence type="ECO:0000256" key="3">
    <source>
        <dbReference type="ARBA" id="ARBA00022960"/>
    </source>
</evidence>
<protein>
    <submittedName>
        <fullName evidence="7">Rod shape determining protein RodA</fullName>
    </submittedName>
</protein>
<evidence type="ECO:0000256" key="4">
    <source>
        <dbReference type="ARBA" id="ARBA00022989"/>
    </source>
</evidence>
<dbReference type="RefSeq" id="WP_074715136.1">
    <property type="nucleotide sequence ID" value="NZ_FNPG01000004.1"/>
</dbReference>
<evidence type="ECO:0000256" key="2">
    <source>
        <dbReference type="ARBA" id="ARBA00022692"/>
    </source>
</evidence>
<comment type="subcellular location">
    <subcellularLocation>
        <location evidence="1">Membrane</location>
        <topology evidence="1">Multi-pass membrane protein</topology>
    </subcellularLocation>
</comment>
<name>A0A1H3F6D6_9FIRM</name>
<feature type="transmembrane region" description="Helical" evidence="6">
    <location>
        <begin position="344"/>
        <end position="364"/>
    </location>
</feature>
<evidence type="ECO:0000313" key="8">
    <source>
        <dbReference type="Proteomes" id="UP000183918"/>
    </source>
</evidence>
<dbReference type="Proteomes" id="UP000183918">
    <property type="component" value="Unassembled WGS sequence"/>
</dbReference>
<keyword evidence="3" id="KW-0133">Cell shape</keyword>
<accession>A0A1H3F6D6</accession>
<evidence type="ECO:0000256" key="5">
    <source>
        <dbReference type="ARBA" id="ARBA00023136"/>
    </source>
</evidence>
<feature type="transmembrane region" description="Helical" evidence="6">
    <location>
        <begin position="67"/>
        <end position="85"/>
    </location>
</feature>
<dbReference type="eggNOG" id="COG0772">
    <property type="taxonomic scope" value="Bacteria"/>
</dbReference>
<sequence length="370" mass="40850">MLNQYKIKNYNFKLVFFVSLLTILGIMVIGSANPSVQSKQIFGFVVGLVIMVVVSLLDYQELLNFSFIYYFVGCALLLLVKFLGYSSKGAQRWFALGPVKIQPSELAKIVIIVFFAAYLNKYSEKINERDRLLKTLAIVAVPLFLIVSQPDLSTTIVTAFIFVSLLFIAGLSYKIIVRVLAVIVPAFIVAVILVITNVIDLLHGYQMERISAWLYPDAPQNVDKARQQVNSIMAIGSGQMFGKGLNNTDAASLNNTHYISESHTDFIFSVIGEELGFVGSVVVIILLACIVYQCIKIGMKARDLSGQLICYGMASWIAFQSFVNICVTTGLMPNTGLTLPFVSYGLTSLLSLFIGIGLVLNVGLQCKKYY</sequence>
<feature type="transmembrane region" description="Helical" evidence="6">
    <location>
        <begin position="12"/>
        <end position="29"/>
    </location>
</feature>
<dbReference type="GO" id="GO:0008360">
    <property type="term" value="P:regulation of cell shape"/>
    <property type="evidence" value="ECO:0007669"/>
    <property type="project" value="UniProtKB-KW"/>
</dbReference>
<organism evidence="7 8">
    <name type="scientific">Lachnobacterium bovis DSM 14045</name>
    <dbReference type="NCBI Taxonomy" id="1122142"/>
    <lineage>
        <taxon>Bacteria</taxon>
        <taxon>Bacillati</taxon>
        <taxon>Bacillota</taxon>
        <taxon>Clostridia</taxon>
        <taxon>Lachnospirales</taxon>
        <taxon>Lachnospiraceae</taxon>
        <taxon>Lachnobacterium</taxon>
    </lineage>
</organism>
<dbReference type="OrthoDB" id="9812661at2"/>
<dbReference type="EMBL" id="FNPG01000004">
    <property type="protein sequence ID" value="SDX86583.1"/>
    <property type="molecule type" value="Genomic_DNA"/>
</dbReference>
<gene>
    <name evidence="7" type="ORF">SAMN02910414_00168</name>
</gene>
<feature type="transmembrane region" description="Helical" evidence="6">
    <location>
        <begin position="41"/>
        <end position="60"/>
    </location>
</feature>
<dbReference type="GO" id="GO:0032153">
    <property type="term" value="C:cell division site"/>
    <property type="evidence" value="ECO:0007669"/>
    <property type="project" value="TreeGrafter"/>
</dbReference>
<evidence type="ECO:0000256" key="1">
    <source>
        <dbReference type="ARBA" id="ARBA00004141"/>
    </source>
</evidence>
<keyword evidence="4 6" id="KW-1133">Transmembrane helix</keyword>
<dbReference type="GO" id="GO:0005886">
    <property type="term" value="C:plasma membrane"/>
    <property type="evidence" value="ECO:0007669"/>
    <property type="project" value="TreeGrafter"/>
</dbReference>
<keyword evidence="2 6" id="KW-0812">Transmembrane</keyword>
<feature type="transmembrane region" description="Helical" evidence="6">
    <location>
        <begin position="132"/>
        <end position="149"/>
    </location>
</feature>
<dbReference type="PANTHER" id="PTHR30474:SF1">
    <property type="entry name" value="PEPTIDOGLYCAN GLYCOSYLTRANSFERASE MRDB"/>
    <property type="match status" value="1"/>
</dbReference>
<dbReference type="PANTHER" id="PTHR30474">
    <property type="entry name" value="CELL CYCLE PROTEIN"/>
    <property type="match status" value="1"/>
</dbReference>
<reference evidence="7 8" key="1">
    <citation type="submission" date="2016-10" db="EMBL/GenBank/DDBJ databases">
        <authorList>
            <person name="de Groot N.N."/>
        </authorList>
    </citation>
    <scope>NUCLEOTIDE SEQUENCE [LARGE SCALE GENOMIC DNA]</scope>
    <source>
        <strain evidence="7 8">DSM 14045</strain>
    </source>
</reference>
<feature type="transmembrane region" description="Helical" evidence="6">
    <location>
        <begin position="155"/>
        <end position="173"/>
    </location>
</feature>
<keyword evidence="5 6" id="KW-0472">Membrane</keyword>
<dbReference type="InterPro" id="IPR001182">
    <property type="entry name" value="FtsW/RodA"/>
</dbReference>
<dbReference type="STRING" id="1122142.SAMN02910414_00168"/>
<feature type="transmembrane region" description="Helical" evidence="6">
    <location>
        <begin position="307"/>
        <end position="332"/>
    </location>
</feature>
<dbReference type="GO" id="GO:0015648">
    <property type="term" value="F:lipid-linked peptidoglycan transporter activity"/>
    <property type="evidence" value="ECO:0007669"/>
    <property type="project" value="TreeGrafter"/>
</dbReference>
<feature type="transmembrane region" description="Helical" evidence="6">
    <location>
        <begin position="105"/>
        <end position="120"/>
    </location>
</feature>
<feature type="transmembrane region" description="Helical" evidence="6">
    <location>
        <begin position="180"/>
        <end position="199"/>
    </location>
</feature>
<evidence type="ECO:0000256" key="6">
    <source>
        <dbReference type="SAM" id="Phobius"/>
    </source>
</evidence>
<feature type="transmembrane region" description="Helical" evidence="6">
    <location>
        <begin position="275"/>
        <end position="295"/>
    </location>
</feature>
<dbReference type="Pfam" id="PF01098">
    <property type="entry name" value="FTSW_RODA_SPOVE"/>
    <property type="match status" value="1"/>
</dbReference>
<proteinExistence type="predicted"/>
<keyword evidence="8" id="KW-1185">Reference proteome</keyword>
<dbReference type="AlphaFoldDB" id="A0A1H3F6D6"/>